<sequence>DEYKRGATVHLESSYILTTIDWFLNEIKISLIM</sequence>
<reference evidence="1" key="1">
    <citation type="journal article" date="2014" name="Front. Microbiol.">
        <title>High frequency of phylogenetically diverse reductive dehalogenase-homologous genes in deep subseafloor sedimentary metagenomes.</title>
        <authorList>
            <person name="Kawai M."/>
            <person name="Futagami T."/>
            <person name="Toyoda A."/>
            <person name="Takaki Y."/>
            <person name="Nishi S."/>
            <person name="Hori S."/>
            <person name="Arai W."/>
            <person name="Tsubouchi T."/>
            <person name="Morono Y."/>
            <person name="Uchiyama I."/>
            <person name="Ito T."/>
            <person name="Fujiyama A."/>
            <person name="Inagaki F."/>
            <person name="Takami H."/>
        </authorList>
    </citation>
    <scope>NUCLEOTIDE SEQUENCE</scope>
    <source>
        <strain evidence="1">Expedition CK06-06</strain>
    </source>
</reference>
<gene>
    <name evidence="1" type="ORF">S01H4_28953</name>
</gene>
<accession>X1A1D2</accession>
<organism evidence="1">
    <name type="scientific">marine sediment metagenome</name>
    <dbReference type="NCBI Taxonomy" id="412755"/>
    <lineage>
        <taxon>unclassified sequences</taxon>
        <taxon>metagenomes</taxon>
        <taxon>ecological metagenomes</taxon>
    </lineage>
</organism>
<protein>
    <submittedName>
        <fullName evidence="1">Uncharacterized protein</fullName>
    </submittedName>
</protein>
<name>X1A1D2_9ZZZZ</name>
<dbReference type="AlphaFoldDB" id="X1A1D2"/>
<feature type="non-terminal residue" evidence="1">
    <location>
        <position position="1"/>
    </location>
</feature>
<comment type="caution">
    <text evidence="1">The sequence shown here is derived from an EMBL/GenBank/DDBJ whole genome shotgun (WGS) entry which is preliminary data.</text>
</comment>
<proteinExistence type="predicted"/>
<dbReference type="EMBL" id="BART01014573">
    <property type="protein sequence ID" value="GAG75574.1"/>
    <property type="molecule type" value="Genomic_DNA"/>
</dbReference>
<evidence type="ECO:0000313" key="1">
    <source>
        <dbReference type="EMBL" id="GAG75574.1"/>
    </source>
</evidence>